<dbReference type="EMBL" id="UINC01171632">
    <property type="protein sequence ID" value="SVD76301.1"/>
    <property type="molecule type" value="Genomic_DNA"/>
</dbReference>
<dbReference type="SUPFAM" id="SSF53328">
    <property type="entry name" value="Formyltransferase"/>
    <property type="match status" value="1"/>
</dbReference>
<dbReference type="InterPro" id="IPR001555">
    <property type="entry name" value="GART_AS"/>
</dbReference>
<dbReference type="PROSITE" id="PS00373">
    <property type="entry name" value="GART"/>
    <property type="match status" value="1"/>
</dbReference>
<evidence type="ECO:0000313" key="3">
    <source>
        <dbReference type="EMBL" id="SVD76301.1"/>
    </source>
</evidence>
<gene>
    <name evidence="3" type="ORF">METZ01_LOCUS429155</name>
</gene>
<dbReference type="CDD" id="cd08646">
    <property type="entry name" value="FMT_core_Met-tRNA-FMT_N"/>
    <property type="match status" value="1"/>
</dbReference>
<reference evidence="3" key="1">
    <citation type="submission" date="2018-05" db="EMBL/GenBank/DDBJ databases">
        <authorList>
            <person name="Lanie J.A."/>
            <person name="Ng W.-L."/>
            <person name="Kazmierczak K.M."/>
            <person name="Andrzejewski T.M."/>
            <person name="Davidsen T.M."/>
            <person name="Wayne K.J."/>
            <person name="Tettelin H."/>
            <person name="Glass J.I."/>
            <person name="Rusch D."/>
            <person name="Podicherti R."/>
            <person name="Tsui H.-C.T."/>
            <person name="Winkler M.E."/>
        </authorList>
    </citation>
    <scope>NUCLEOTIDE SEQUENCE</scope>
</reference>
<feature type="domain" description="Formyl transferase N-terminal" evidence="2">
    <location>
        <begin position="4"/>
        <end position="151"/>
    </location>
</feature>
<evidence type="ECO:0000259" key="2">
    <source>
        <dbReference type="Pfam" id="PF00551"/>
    </source>
</evidence>
<dbReference type="GO" id="GO:0005829">
    <property type="term" value="C:cytosol"/>
    <property type="evidence" value="ECO:0007669"/>
    <property type="project" value="TreeGrafter"/>
</dbReference>
<organism evidence="3">
    <name type="scientific">marine metagenome</name>
    <dbReference type="NCBI Taxonomy" id="408172"/>
    <lineage>
        <taxon>unclassified sequences</taxon>
        <taxon>metagenomes</taxon>
        <taxon>ecological metagenomes</taxon>
    </lineage>
</organism>
<dbReference type="Gene3D" id="3.40.50.12230">
    <property type="match status" value="1"/>
</dbReference>
<dbReference type="PANTHER" id="PTHR11138:SF5">
    <property type="entry name" value="METHIONYL-TRNA FORMYLTRANSFERASE, MITOCHONDRIAL"/>
    <property type="match status" value="1"/>
</dbReference>
<sequence>MAFAGTPELARIVLESLIDANRHNIGIVFTKPDKPAGRGQKIRQSEVKICAIKNNIETLQPKNPQELESYTSEHYDLLLVVAYGLLLTPKILAKPKFGCINIHTSLLPRWRGAAPIQRAIEAGDMKTGITIMQMDKNLDNGAILKQISCPI</sequence>
<dbReference type="InterPro" id="IPR041711">
    <property type="entry name" value="Met-tRNA-FMT_N"/>
</dbReference>
<dbReference type="PANTHER" id="PTHR11138">
    <property type="entry name" value="METHIONYL-TRNA FORMYLTRANSFERASE"/>
    <property type="match status" value="1"/>
</dbReference>
<dbReference type="InterPro" id="IPR036477">
    <property type="entry name" value="Formyl_transf_N_sf"/>
</dbReference>
<dbReference type="EC" id="2.1.2.9" evidence="1"/>
<accession>A0A382Y0M5</accession>
<dbReference type="Pfam" id="PF00551">
    <property type="entry name" value="Formyl_trans_N"/>
    <property type="match status" value="1"/>
</dbReference>
<proteinExistence type="predicted"/>
<dbReference type="GO" id="GO:0004479">
    <property type="term" value="F:methionyl-tRNA formyltransferase activity"/>
    <property type="evidence" value="ECO:0007669"/>
    <property type="project" value="UniProtKB-EC"/>
</dbReference>
<evidence type="ECO:0000256" key="1">
    <source>
        <dbReference type="ARBA" id="ARBA00012261"/>
    </source>
</evidence>
<name>A0A382Y0M5_9ZZZZ</name>
<protein>
    <recommendedName>
        <fullName evidence="1">methionyl-tRNA formyltransferase</fullName>
        <ecNumber evidence="1">2.1.2.9</ecNumber>
    </recommendedName>
</protein>
<dbReference type="InterPro" id="IPR002376">
    <property type="entry name" value="Formyl_transf_N"/>
</dbReference>
<dbReference type="AlphaFoldDB" id="A0A382Y0M5"/>
<feature type="non-terminal residue" evidence="3">
    <location>
        <position position="151"/>
    </location>
</feature>